<comment type="subcellular location">
    <subcellularLocation>
        <location evidence="1 7">Cell membrane</location>
        <topology evidence="1 7">Multi-pass membrane protein</topology>
    </subcellularLocation>
</comment>
<dbReference type="PANTHER" id="PTHR43163">
    <property type="entry name" value="DIPEPTIDE TRANSPORT SYSTEM PERMEASE PROTEIN DPPB-RELATED"/>
    <property type="match status" value="1"/>
</dbReference>
<feature type="transmembrane region" description="Helical" evidence="7">
    <location>
        <begin position="176"/>
        <end position="196"/>
    </location>
</feature>
<feature type="transmembrane region" description="Helical" evidence="7">
    <location>
        <begin position="237"/>
        <end position="260"/>
    </location>
</feature>
<evidence type="ECO:0000256" key="1">
    <source>
        <dbReference type="ARBA" id="ARBA00004651"/>
    </source>
</evidence>
<dbReference type="RefSeq" id="WP_200171106.1">
    <property type="nucleotide sequence ID" value="NZ_BAABKQ010000001.1"/>
</dbReference>
<evidence type="ECO:0000256" key="6">
    <source>
        <dbReference type="ARBA" id="ARBA00023136"/>
    </source>
</evidence>
<evidence type="ECO:0000256" key="3">
    <source>
        <dbReference type="ARBA" id="ARBA00022475"/>
    </source>
</evidence>
<dbReference type="Pfam" id="PF00528">
    <property type="entry name" value="BPD_transp_1"/>
    <property type="match status" value="1"/>
</dbReference>
<dbReference type="Gene3D" id="1.10.3720.10">
    <property type="entry name" value="MetI-like"/>
    <property type="match status" value="1"/>
</dbReference>
<dbReference type="PANTHER" id="PTHR43163:SF6">
    <property type="entry name" value="DIPEPTIDE TRANSPORT SYSTEM PERMEASE PROTEIN DPPB-RELATED"/>
    <property type="match status" value="1"/>
</dbReference>
<sequence length="313" mass="33614">MISFITRRLASGVVVLFAVSTVTFFLLYFSSANVAREILGDNATADQVELKKKELGLDQPLMSRYWDWLKDALQGQFGASWFSGRSVTDSIMSRLPATMSVVLVTIIVVAIVSVLIGVAAAVRRGWVDRGLQVVSIAGTAVPQFVVAIVIVSVFAIRLRWFPATGYARWSDGPGLWAASITLPVLALAVSGVASTAQQVRSSTIKVLEMDYIRTLRSRGLGSSEVLFRHALRGASPAGLTVLSLHFISILGGVVVIEQIFALPGIGFLALESTTRGDMPVLMGVVVYTVILVVVINLLVDLAVGWLNPKARVS</sequence>
<protein>
    <submittedName>
        <fullName evidence="9">ABC transporter permease</fullName>
    </submittedName>
</protein>
<evidence type="ECO:0000256" key="7">
    <source>
        <dbReference type="RuleBase" id="RU363032"/>
    </source>
</evidence>
<comment type="similarity">
    <text evidence="7">Belongs to the binding-protein-dependent transport system permease family.</text>
</comment>
<dbReference type="Pfam" id="PF19300">
    <property type="entry name" value="BPD_transp_1_N"/>
    <property type="match status" value="1"/>
</dbReference>
<accession>A0ABP9C8F0</accession>
<feature type="domain" description="ABC transmembrane type-1" evidence="8">
    <location>
        <begin position="95"/>
        <end position="303"/>
    </location>
</feature>
<keyword evidence="4 7" id="KW-0812">Transmembrane</keyword>
<comment type="caution">
    <text evidence="9">The sequence shown here is derived from an EMBL/GenBank/DDBJ whole genome shotgun (WGS) entry which is preliminary data.</text>
</comment>
<name>A0ABP9C8F0_9ACTN</name>
<dbReference type="InterPro" id="IPR035906">
    <property type="entry name" value="MetI-like_sf"/>
</dbReference>
<evidence type="ECO:0000256" key="4">
    <source>
        <dbReference type="ARBA" id="ARBA00022692"/>
    </source>
</evidence>
<feature type="transmembrane region" description="Helical" evidence="7">
    <location>
        <begin position="9"/>
        <end position="29"/>
    </location>
</feature>
<dbReference type="InterPro" id="IPR045621">
    <property type="entry name" value="BPD_transp_1_N"/>
</dbReference>
<keyword evidence="6 7" id="KW-0472">Membrane</keyword>
<keyword evidence="2 7" id="KW-0813">Transport</keyword>
<evidence type="ECO:0000313" key="9">
    <source>
        <dbReference type="EMBL" id="GAA4805080.1"/>
    </source>
</evidence>
<dbReference type="PROSITE" id="PS50928">
    <property type="entry name" value="ABC_TM1"/>
    <property type="match status" value="1"/>
</dbReference>
<feature type="transmembrane region" description="Helical" evidence="7">
    <location>
        <begin position="280"/>
        <end position="306"/>
    </location>
</feature>
<dbReference type="InterPro" id="IPR000515">
    <property type="entry name" value="MetI-like"/>
</dbReference>
<evidence type="ECO:0000256" key="5">
    <source>
        <dbReference type="ARBA" id="ARBA00022989"/>
    </source>
</evidence>
<evidence type="ECO:0000313" key="10">
    <source>
        <dbReference type="Proteomes" id="UP001500839"/>
    </source>
</evidence>
<reference evidence="10" key="1">
    <citation type="journal article" date="2019" name="Int. J. Syst. Evol. Microbiol.">
        <title>The Global Catalogue of Microorganisms (GCM) 10K type strain sequencing project: providing services to taxonomists for standard genome sequencing and annotation.</title>
        <authorList>
            <consortium name="The Broad Institute Genomics Platform"/>
            <consortium name="The Broad Institute Genome Sequencing Center for Infectious Disease"/>
            <person name="Wu L."/>
            <person name="Ma J."/>
        </authorList>
    </citation>
    <scope>NUCLEOTIDE SEQUENCE [LARGE SCALE GENOMIC DNA]</scope>
    <source>
        <strain evidence="10">JCM 18542</strain>
    </source>
</reference>
<evidence type="ECO:0000256" key="2">
    <source>
        <dbReference type="ARBA" id="ARBA00022448"/>
    </source>
</evidence>
<evidence type="ECO:0000259" key="8">
    <source>
        <dbReference type="PROSITE" id="PS50928"/>
    </source>
</evidence>
<dbReference type="CDD" id="cd06261">
    <property type="entry name" value="TM_PBP2"/>
    <property type="match status" value="1"/>
</dbReference>
<feature type="transmembrane region" description="Helical" evidence="7">
    <location>
        <begin position="99"/>
        <end position="122"/>
    </location>
</feature>
<keyword evidence="10" id="KW-1185">Reference proteome</keyword>
<proteinExistence type="inferred from homology"/>
<organism evidence="9 10">
    <name type="scientific">Tomitella cavernea</name>
    <dbReference type="NCBI Taxonomy" id="1387982"/>
    <lineage>
        <taxon>Bacteria</taxon>
        <taxon>Bacillati</taxon>
        <taxon>Actinomycetota</taxon>
        <taxon>Actinomycetes</taxon>
        <taxon>Mycobacteriales</taxon>
        <taxon>Tomitella</taxon>
    </lineage>
</organism>
<dbReference type="Proteomes" id="UP001500839">
    <property type="component" value="Unassembled WGS sequence"/>
</dbReference>
<dbReference type="EMBL" id="BAABKQ010000001">
    <property type="protein sequence ID" value="GAA4805080.1"/>
    <property type="molecule type" value="Genomic_DNA"/>
</dbReference>
<dbReference type="SUPFAM" id="SSF161098">
    <property type="entry name" value="MetI-like"/>
    <property type="match status" value="1"/>
</dbReference>
<keyword evidence="3" id="KW-1003">Cell membrane</keyword>
<gene>
    <name evidence="9" type="ORF">GCM10023353_04720</name>
</gene>
<keyword evidence="5 7" id="KW-1133">Transmembrane helix</keyword>
<feature type="transmembrane region" description="Helical" evidence="7">
    <location>
        <begin position="134"/>
        <end position="156"/>
    </location>
</feature>